<accession>A0A0P1P569</accession>
<dbReference type="Gene3D" id="1.20.200.10">
    <property type="entry name" value="Fumarase/aspartase (Central domain)"/>
    <property type="match status" value="1"/>
</dbReference>
<dbReference type="RefSeq" id="WP_047133722.1">
    <property type="nucleotide sequence ID" value="NZ_CZVI01000043.1"/>
</dbReference>
<dbReference type="OrthoDB" id="9768878at2"/>
<accession>A0A0P1MG09</accession>
<dbReference type="UniPathway" id="UPA00074">
    <property type="reaction ID" value="UER00132"/>
</dbReference>
<accession>A0A0P1LDZ1</accession>
<evidence type="ECO:0000256" key="3">
    <source>
        <dbReference type="ARBA" id="ARBA00008273"/>
    </source>
</evidence>
<dbReference type="GO" id="GO:0004018">
    <property type="term" value="F:N6-(1,2-dicarboxyethyl)AMP AMP-lyase (fumarate-forming) activity"/>
    <property type="evidence" value="ECO:0007669"/>
    <property type="project" value="UniProtKB-UniRule"/>
</dbReference>
<evidence type="ECO:0000256" key="12">
    <source>
        <dbReference type="RuleBase" id="RU361172"/>
    </source>
</evidence>
<evidence type="ECO:0000256" key="5">
    <source>
        <dbReference type="ARBA" id="ARBA00017058"/>
    </source>
</evidence>
<dbReference type="InterPro" id="IPR008948">
    <property type="entry name" value="L-Aspartase-like"/>
</dbReference>
<dbReference type="PROSITE" id="PS00163">
    <property type="entry name" value="FUMARATE_LYASES"/>
    <property type="match status" value="1"/>
</dbReference>
<dbReference type="Proteomes" id="UP000182200">
    <property type="component" value="Unassembled WGS sequence"/>
</dbReference>
<comment type="pathway">
    <text evidence="1 12">Purine metabolism; IMP biosynthesis via de novo pathway; 5-amino-1-(5-phospho-D-ribosyl)imidazole-4-carboxamide from 5-amino-1-(5-phospho-D-ribosyl)imidazole-4-carboxylate: step 2/2.</text>
</comment>
<accession>A0A0P1MLA5</accession>
<evidence type="ECO:0000256" key="2">
    <source>
        <dbReference type="ARBA" id="ARBA00004734"/>
    </source>
</evidence>
<name>A0A0P1LB80_9BACT</name>
<dbReference type="UniPathway" id="UPA00075">
    <property type="reaction ID" value="UER00336"/>
</dbReference>
<sequence length="432" mass="49796">MIPRYTRAEMEKIWSDENKFNIWLQIEILAVEAHSKLGLVPESAVGEIKRRAKFDINRILEIEERVKHDVVAFLTNVAENVGEFAKYIHYGMTSSDILDTCLAVQMKQAGEIIIDDLERLAQVLRGKAIEHKYTVMIGRTHGVHAEPITLGFKFALWYEETKRNIERMKRAVENISYGKIAGAVGTYDNVSPFVEKYVCEKLGLKVEPISTQVIQRDRHAEYLTTLAIVASSLEKFATEIRHLQRTEVLEVEEYFSEGQKGSSAMPHKRNPVRCERISGLARVIRANALASLENISLWHERDISHSSVERIIIPDSTTLLDFMLNEMIDIIEKLLIYPERMLKNLNLTNGLIFSQKVLLALIQKGLAREKAYELVQRNAMRCWRTGEEFSKLLKEDQEISRYMSDGEIDKIFDYKSVLEKIDFIFEKIGIEK</sequence>
<dbReference type="PANTHER" id="PTHR43172:SF1">
    <property type="entry name" value="ADENYLOSUCCINATE LYASE"/>
    <property type="match status" value="1"/>
</dbReference>
<reference evidence="14 17" key="1">
    <citation type="submission" date="2015-11" db="EMBL/GenBank/DDBJ databases">
        <authorList>
            <person name="Varghese N."/>
        </authorList>
    </citation>
    <scope>NUCLEOTIDE SEQUENCE [LARGE SCALE GENOMIC DNA]</scope>
    <source>
        <strain evidence="14 17">JGI-8</strain>
    </source>
</reference>
<evidence type="ECO:0000313" key="17">
    <source>
        <dbReference type="Proteomes" id="UP000182200"/>
    </source>
</evidence>
<accession>A0A0P1LB80</accession>
<organism evidence="15 16">
    <name type="scientific">Candidatus Kryptonium thompsonii</name>
    <dbReference type="NCBI Taxonomy" id="1633631"/>
    <lineage>
        <taxon>Bacteria</taxon>
        <taxon>Pseudomonadati</taxon>
        <taxon>Candidatus Kryptoniota</taxon>
        <taxon>Candidatus Kryptonium</taxon>
    </lineage>
</organism>
<evidence type="ECO:0000313" key="16">
    <source>
        <dbReference type="Proteomes" id="UP000182011"/>
    </source>
</evidence>
<dbReference type="CDD" id="cd01360">
    <property type="entry name" value="Adenylsuccinate_lyase_1"/>
    <property type="match status" value="1"/>
</dbReference>
<dbReference type="SMART" id="SM00998">
    <property type="entry name" value="ADSL_C"/>
    <property type="match status" value="1"/>
</dbReference>
<keyword evidence="7 12" id="KW-0456">Lyase</keyword>
<evidence type="ECO:0000259" key="13">
    <source>
        <dbReference type="SMART" id="SM00998"/>
    </source>
</evidence>
<evidence type="ECO:0000256" key="9">
    <source>
        <dbReference type="ARBA" id="ARBA00030717"/>
    </source>
</evidence>
<evidence type="ECO:0000313" key="14">
    <source>
        <dbReference type="EMBL" id="CUS94132.1"/>
    </source>
</evidence>
<dbReference type="PANTHER" id="PTHR43172">
    <property type="entry name" value="ADENYLOSUCCINATE LYASE"/>
    <property type="match status" value="1"/>
</dbReference>
<evidence type="ECO:0000256" key="10">
    <source>
        <dbReference type="ARBA" id="ARBA00049115"/>
    </source>
</evidence>
<reference evidence="15 16" key="2">
    <citation type="submission" date="2015-11" db="EMBL/GenBank/DDBJ databases">
        <authorList>
            <person name="Zhang Y."/>
            <person name="Guo Z."/>
        </authorList>
    </citation>
    <scope>NUCLEOTIDE SEQUENCE [LARGE SCALE GENOMIC DNA]</scope>
    <source>
        <strain evidence="15">JGI-4</strain>
    </source>
</reference>
<accession>A0A0N7MSG1</accession>
<accession>A0A0P1LHU0</accession>
<evidence type="ECO:0000256" key="7">
    <source>
        <dbReference type="ARBA" id="ARBA00023239"/>
    </source>
</evidence>
<dbReference type="STRING" id="1633631.GCA_001442925_02332"/>
<keyword evidence="6 12" id="KW-0658">Purine biosynthesis</keyword>
<dbReference type="PRINTS" id="PR00145">
    <property type="entry name" value="ARGSUCLYASE"/>
</dbReference>
<comment type="similarity">
    <text evidence="3 12">Belongs to the lyase 1 family. Adenylosuccinate lyase subfamily.</text>
</comment>
<comment type="pathway">
    <text evidence="2 12">Purine metabolism; AMP biosynthesis via de novo pathway; AMP from IMP: step 2/2.</text>
</comment>
<dbReference type="InterPro" id="IPR019468">
    <property type="entry name" value="AdenyloSucc_lyase_C"/>
</dbReference>
<dbReference type="EMBL" id="CZVI01000043">
    <property type="protein sequence ID" value="CUS94132.1"/>
    <property type="molecule type" value="Genomic_DNA"/>
</dbReference>
<dbReference type="InterPro" id="IPR024083">
    <property type="entry name" value="Fumarase/histidase_N"/>
</dbReference>
<evidence type="ECO:0000256" key="11">
    <source>
        <dbReference type="NCBIfam" id="TIGR00928"/>
    </source>
</evidence>
<dbReference type="GO" id="GO:0005829">
    <property type="term" value="C:cytosol"/>
    <property type="evidence" value="ECO:0007669"/>
    <property type="project" value="TreeGrafter"/>
</dbReference>
<keyword evidence="17" id="KW-1185">Reference proteome</keyword>
<evidence type="ECO:0000313" key="15">
    <source>
        <dbReference type="EMBL" id="CUU09357.1"/>
    </source>
</evidence>
<dbReference type="InterPro" id="IPR000362">
    <property type="entry name" value="Fumarate_lyase_fam"/>
</dbReference>
<dbReference type="Pfam" id="PF00206">
    <property type="entry name" value="Lyase_1"/>
    <property type="match status" value="1"/>
</dbReference>
<dbReference type="GO" id="GO:0070626">
    <property type="term" value="F:(S)-2-(5-amino-1-(5-phospho-D-ribosyl)imidazole-4-carboxamido) succinate lyase (fumarate-forming) activity"/>
    <property type="evidence" value="ECO:0007669"/>
    <property type="project" value="TreeGrafter"/>
</dbReference>
<evidence type="ECO:0000256" key="8">
    <source>
        <dbReference type="ARBA" id="ARBA00024477"/>
    </source>
</evidence>
<dbReference type="InterPro" id="IPR004769">
    <property type="entry name" value="Pur_lyase"/>
</dbReference>
<accession>A0A0S4NH04</accession>
<dbReference type="Pfam" id="PF10397">
    <property type="entry name" value="ADSL_C"/>
    <property type="match status" value="1"/>
</dbReference>
<dbReference type="EMBL" id="FAOP01000017">
    <property type="protein sequence ID" value="CUU09357.1"/>
    <property type="molecule type" value="Genomic_DNA"/>
</dbReference>
<dbReference type="AlphaFoldDB" id="A0A0P1LB80"/>
<proteinExistence type="inferred from homology"/>
<evidence type="ECO:0000256" key="1">
    <source>
        <dbReference type="ARBA" id="ARBA00004706"/>
    </source>
</evidence>
<dbReference type="GO" id="GO:0006189">
    <property type="term" value="P:'de novo' IMP biosynthetic process"/>
    <property type="evidence" value="ECO:0007669"/>
    <property type="project" value="UniProtKB-UniPathway"/>
</dbReference>
<feature type="domain" description="Adenylosuccinate lyase C-terminal" evidence="13">
    <location>
        <begin position="349"/>
        <end position="429"/>
    </location>
</feature>
<dbReference type="PRINTS" id="PR00149">
    <property type="entry name" value="FUMRATELYASE"/>
</dbReference>
<dbReference type="InterPro" id="IPR022761">
    <property type="entry name" value="Fumarate_lyase_N"/>
</dbReference>
<gene>
    <name evidence="15" type="ORF">JGI4_02345</name>
    <name evidence="14" type="ORF">JGI8_01933</name>
</gene>
<dbReference type="NCBIfam" id="TIGR00928">
    <property type="entry name" value="purB"/>
    <property type="match status" value="1"/>
</dbReference>
<protein>
    <recommendedName>
        <fullName evidence="5 11">Adenylosuccinate lyase</fullName>
        <shortName evidence="12">ASL</shortName>
        <ecNumber evidence="4 11">4.3.2.2</ecNumber>
    </recommendedName>
    <alternativeName>
        <fullName evidence="9 12">Adenylosuccinase</fullName>
    </alternativeName>
</protein>
<accession>A0A0P1PAI3</accession>
<accession>A0A0N7MT33</accession>
<evidence type="ECO:0000256" key="4">
    <source>
        <dbReference type="ARBA" id="ARBA00012339"/>
    </source>
</evidence>
<dbReference type="GO" id="GO:0044208">
    <property type="term" value="P:'de novo' AMP biosynthetic process"/>
    <property type="evidence" value="ECO:0007669"/>
    <property type="project" value="UniProtKB-UniPathway"/>
</dbReference>
<dbReference type="SUPFAM" id="SSF48557">
    <property type="entry name" value="L-aspartase-like"/>
    <property type="match status" value="1"/>
</dbReference>
<dbReference type="FunFam" id="1.20.200.10:FF:000008">
    <property type="entry name" value="Adenylosuccinate lyase"/>
    <property type="match status" value="1"/>
</dbReference>
<dbReference type="EC" id="4.3.2.2" evidence="4 11"/>
<dbReference type="FunFam" id="1.10.40.30:FF:000007">
    <property type="entry name" value="Adenylosuccinate lyase"/>
    <property type="match status" value="1"/>
</dbReference>
<comment type="catalytic activity">
    <reaction evidence="8">
        <text>(2S)-2-[5-amino-1-(5-phospho-beta-D-ribosyl)imidazole-4-carboxamido]succinate = 5-amino-1-(5-phospho-beta-D-ribosyl)imidazole-4-carboxamide + fumarate</text>
        <dbReference type="Rhea" id="RHEA:23920"/>
        <dbReference type="ChEBI" id="CHEBI:29806"/>
        <dbReference type="ChEBI" id="CHEBI:58443"/>
        <dbReference type="ChEBI" id="CHEBI:58475"/>
        <dbReference type="EC" id="4.3.2.2"/>
    </reaction>
    <physiologicalReaction direction="left-to-right" evidence="8">
        <dbReference type="Rhea" id="RHEA:23921"/>
    </physiologicalReaction>
</comment>
<dbReference type="InterPro" id="IPR020557">
    <property type="entry name" value="Fumarate_lyase_CS"/>
</dbReference>
<evidence type="ECO:0000256" key="6">
    <source>
        <dbReference type="ARBA" id="ARBA00022755"/>
    </source>
</evidence>
<dbReference type="Proteomes" id="UP000182011">
    <property type="component" value="Unassembled WGS sequence"/>
</dbReference>
<dbReference type="Gene3D" id="1.10.40.30">
    <property type="entry name" value="Fumarase/aspartase (C-terminal domain)"/>
    <property type="match status" value="1"/>
</dbReference>
<dbReference type="Gene3D" id="1.10.275.10">
    <property type="entry name" value="Fumarase/aspartase (N-terminal domain)"/>
    <property type="match status" value="1"/>
</dbReference>
<comment type="catalytic activity">
    <reaction evidence="10">
        <text>N(6)-(1,2-dicarboxyethyl)-AMP = fumarate + AMP</text>
        <dbReference type="Rhea" id="RHEA:16853"/>
        <dbReference type="ChEBI" id="CHEBI:29806"/>
        <dbReference type="ChEBI" id="CHEBI:57567"/>
        <dbReference type="ChEBI" id="CHEBI:456215"/>
        <dbReference type="EC" id="4.3.2.2"/>
    </reaction>
    <physiologicalReaction direction="left-to-right" evidence="10">
        <dbReference type="Rhea" id="RHEA:16854"/>
    </physiologicalReaction>
</comment>